<comment type="caution">
    <text evidence="2">The sequence shown here is derived from an EMBL/GenBank/DDBJ whole genome shotgun (WGS) entry which is preliminary data.</text>
</comment>
<accession>A0ABS3DZS3</accession>
<proteinExistence type="predicted"/>
<name>A0ABS3DZS3_9BACI</name>
<feature type="transmembrane region" description="Helical" evidence="1">
    <location>
        <begin position="12"/>
        <end position="29"/>
    </location>
</feature>
<reference evidence="2 3" key="1">
    <citation type="submission" date="2020-12" db="EMBL/GenBank/DDBJ databases">
        <title>Oil enriched cultivation method for isolating marine PHA-producing bacteria.</title>
        <authorList>
            <person name="Zheng W."/>
            <person name="Yu S."/>
            <person name="Huang Y."/>
        </authorList>
    </citation>
    <scope>NUCLEOTIDE SEQUENCE [LARGE SCALE GENOMIC DNA]</scope>
    <source>
        <strain evidence="2 3">SY-2-6</strain>
    </source>
</reference>
<keyword evidence="3" id="KW-1185">Reference proteome</keyword>
<evidence type="ECO:0000256" key="1">
    <source>
        <dbReference type="SAM" id="Phobius"/>
    </source>
</evidence>
<evidence type="ECO:0000313" key="3">
    <source>
        <dbReference type="Proteomes" id="UP000663970"/>
    </source>
</evidence>
<feature type="transmembrane region" description="Helical" evidence="1">
    <location>
        <begin position="201"/>
        <end position="224"/>
    </location>
</feature>
<sequence>MQTFFSFLNQGWIGVLIGLIGIVIGIYSHRKATMGARLNYNIKSSEIIGANNDVSDEIEIYYRGVSVPRVIKSYIVLWNSGNKTVDKKEVVPGDPLKILFQQESKIMNYNILKQTNPVNNVQLNNNKTNGNEIDIDFEYLDPKDGFLVEVLHTDDEVYPSVVGSVKGMTQGINYVGPKKSKNSAFFISFKRAVDKTINSGAFFKITLAVGILANVIGILIGVGVEGYVLESFKKEFGEGTDPTIISLVMIVAGSPYIIMSLTAFRVMGKRFPKELDPE</sequence>
<gene>
    <name evidence="2" type="ORF">JF544_16435</name>
</gene>
<keyword evidence="1" id="KW-1133">Transmembrane helix</keyword>
<dbReference type="EMBL" id="JAEKJY010000005">
    <property type="protein sequence ID" value="MBN8236847.1"/>
    <property type="molecule type" value="Genomic_DNA"/>
</dbReference>
<feature type="transmembrane region" description="Helical" evidence="1">
    <location>
        <begin position="244"/>
        <end position="264"/>
    </location>
</feature>
<evidence type="ECO:0000313" key="2">
    <source>
        <dbReference type="EMBL" id="MBN8236847.1"/>
    </source>
</evidence>
<protein>
    <submittedName>
        <fullName evidence="2">Uncharacterized protein</fullName>
    </submittedName>
</protein>
<organism evidence="2 3">
    <name type="scientific">Halobacillus kuroshimensis</name>
    <dbReference type="NCBI Taxonomy" id="302481"/>
    <lineage>
        <taxon>Bacteria</taxon>
        <taxon>Bacillati</taxon>
        <taxon>Bacillota</taxon>
        <taxon>Bacilli</taxon>
        <taxon>Bacillales</taxon>
        <taxon>Bacillaceae</taxon>
        <taxon>Halobacillus</taxon>
    </lineage>
</organism>
<keyword evidence="1" id="KW-0472">Membrane</keyword>
<dbReference type="RefSeq" id="WP_206935449.1">
    <property type="nucleotide sequence ID" value="NZ_JAEKJY010000005.1"/>
</dbReference>
<keyword evidence="1" id="KW-0812">Transmembrane</keyword>
<dbReference type="Proteomes" id="UP000663970">
    <property type="component" value="Unassembled WGS sequence"/>
</dbReference>